<dbReference type="EMBL" id="PYLS01000005">
    <property type="protein sequence ID" value="PST83194.1"/>
    <property type="molecule type" value="Genomic_DNA"/>
</dbReference>
<dbReference type="Proteomes" id="UP000240912">
    <property type="component" value="Unassembled WGS sequence"/>
</dbReference>
<dbReference type="Pfam" id="PF16215">
    <property type="entry name" value="DUF4876"/>
    <property type="match status" value="1"/>
</dbReference>
<dbReference type="OrthoDB" id="1409865at2"/>
<dbReference type="RefSeq" id="WP_107215454.1">
    <property type="nucleotide sequence ID" value="NZ_KZ686269.1"/>
</dbReference>
<protein>
    <submittedName>
        <fullName evidence="3">DUF4876 domain-containing protein</fullName>
    </submittedName>
</protein>
<comment type="caution">
    <text evidence="3">The sequence shown here is derived from an EMBL/GenBank/DDBJ whole genome shotgun (WGS) entry which is preliminary data.</text>
</comment>
<keyword evidence="4" id="KW-1185">Reference proteome</keyword>
<feature type="region of interest" description="Disordered" evidence="1">
    <location>
        <begin position="425"/>
        <end position="444"/>
    </location>
</feature>
<organism evidence="3 4">
    <name type="scientific">Pedobacter yulinensis</name>
    <dbReference type="NCBI Taxonomy" id="2126353"/>
    <lineage>
        <taxon>Bacteria</taxon>
        <taxon>Pseudomonadati</taxon>
        <taxon>Bacteroidota</taxon>
        <taxon>Sphingobacteriia</taxon>
        <taxon>Sphingobacteriales</taxon>
        <taxon>Sphingobacteriaceae</taxon>
        <taxon>Pedobacter</taxon>
    </lineage>
</organism>
<gene>
    <name evidence="3" type="ORF">C7T94_11385</name>
</gene>
<dbReference type="PROSITE" id="PS51257">
    <property type="entry name" value="PROKAR_LIPOPROTEIN"/>
    <property type="match status" value="1"/>
</dbReference>
<dbReference type="AlphaFoldDB" id="A0A2T3HL89"/>
<reference evidence="3 4" key="1">
    <citation type="submission" date="2018-03" db="EMBL/GenBank/DDBJ databases">
        <authorList>
            <person name="Keele B.F."/>
        </authorList>
    </citation>
    <scope>NUCLEOTIDE SEQUENCE [LARGE SCALE GENOMIC DNA]</scope>
    <source>
        <strain evidence="3 4">YL28-9</strain>
    </source>
</reference>
<name>A0A2T3HL89_9SPHI</name>
<accession>A0A2T3HL89</accession>
<evidence type="ECO:0000313" key="4">
    <source>
        <dbReference type="Proteomes" id="UP000240912"/>
    </source>
</evidence>
<evidence type="ECO:0000256" key="2">
    <source>
        <dbReference type="SAM" id="SignalP"/>
    </source>
</evidence>
<feature type="chain" id="PRO_5015718080" evidence="2">
    <location>
        <begin position="17"/>
        <end position="444"/>
    </location>
</feature>
<proteinExistence type="predicted"/>
<dbReference type="InterPro" id="IPR032627">
    <property type="entry name" value="DUF4876"/>
</dbReference>
<sequence>MKKNLFFLLLLTAVFAACKKDRSGDVQPVKLSVKLQVESNAVAYGFDVAKTKVTVQNIDNGQSFAAQADATGLVEIDNLMPGAYDIQASLTIAAAEYTQATGISTTQDIVYNASAKAQSLINLQNSLVLELQTGTIGDWVMKQIYYAGSNGRDGASFRDCFVEIYNNSNKVLYADSLCFGQAHGIPTKKTAIDFTKPYILPSGQFDWTKAVGMNNARANSDYIYASSMFMIPGTGKQHPVQPGSSIIIAATALNHKGAYIGSTGTQITVRDPELTVDLSKADFEVYVGDQPGVNPLNSDVNNPSVPNLTVILRGDRDLIFDATGRDSYFLVKTPQDVASFGKFAAPDITNVTASTKLYVQIPVSVVLDAVEVQPPLSDNQFPQRLQASLDAGFTFVSKGQYSSQSLIRKTARTVAGRRVLQDTNNSKNDFTELDRADPSKTAFK</sequence>
<keyword evidence="2" id="KW-0732">Signal</keyword>
<evidence type="ECO:0000313" key="3">
    <source>
        <dbReference type="EMBL" id="PST83194.1"/>
    </source>
</evidence>
<feature type="signal peptide" evidence="2">
    <location>
        <begin position="1"/>
        <end position="16"/>
    </location>
</feature>
<evidence type="ECO:0000256" key="1">
    <source>
        <dbReference type="SAM" id="MobiDB-lite"/>
    </source>
</evidence>
<feature type="compositionally biased region" description="Basic and acidic residues" evidence="1">
    <location>
        <begin position="429"/>
        <end position="438"/>
    </location>
</feature>